<accession>A0ABQ9IXM9</accession>
<dbReference type="Pfam" id="PF03097">
    <property type="entry name" value="BRO1"/>
    <property type="match status" value="1"/>
</dbReference>
<dbReference type="InterPro" id="IPR038499">
    <property type="entry name" value="BRO1_sf"/>
</dbReference>
<dbReference type="SMART" id="SM01041">
    <property type="entry name" value="BRO1"/>
    <property type="match status" value="1"/>
</dbReference>
<feature type="compositionally biased region" description="Polar residues" evidence="1">
    <location>
        <begin position="269"/>
        <end position="278"/>
    </location>
</feature>
<gene>
    <name evidence="3" type="ORF">NQ317_013655</name>
</gene>
<evidence type="ECO:0000259" key="2">
    <source>
        <dbReference type="PROSITE" id="PS51180"/>
    </source>
</evidence>
<dbReference type="PROSITE" id="PS51180">
    <property type="entry name" value="BRO1"/>
    <property type="match status" value="1"/>
</dbReference>
<organism evidence="3 4">
    <name type="scientific">Molorchus minor</name>
    <dbReference type="NCBI Taxonomy" id="1323400"/>
    <lineage>
        <taxon>Eukaryota</taxon>
        <taxon>Metazoa</taxon>
        <taxon>Ecdysozoa</taxon>
        <taxon>Arthropoda</taxon>
        <taxon>Hexapoda</taxon>
        <taxon>Insecta</taxon>
        <taxon>Pterygota</taxon>
        <taxon>Neoptera</taxon>
        <taxon>Endopterygota</taxon>
        <taxon>Coleoptera</taxon>
        <taxon>Polyphaga</taxon>
        <taxon>Cucujiformia</taxon>
        <taxon>Chrysomeloidea</taxon>
        <taxon>Cerambycidae</taxon>
        <taxon>Lamiinae</taxon>
        <taxon>Monochamini</taxon>
        <taxon>Molorchus</taxon>
    </lineage>
</organism>
<dbReference type="PANTHER" id="PTHR23031">
    <property type="entry name" value="RHOPHILIN"/>
    <property type="match status" value="1"/>
</dbReference>
<proteinExistence type="predicted"/>
<feature type="compositionally biased region" description="Low complexity" evidence="1">
    <location>
        <begin position="243"/>
        <end position="268"/>
    </location>
</feature>
<dbReference type="InterPro" id="IPR004328">
    <property type="entry name" value="BRO1_dom"/>
</dbReference>
<evidence type="ECO:0000256" key="1">
    <source>
        <dbReference type="SAM" id="MobiDB-lite"/>
    </source>
</evidence>
<dbReference type="Proteomes" id="UP001162164">
    <property type="component" value="Unassembled WGS sequence"/>
</dbReference>
<protein>
    <recommendedName>
        <fullName evidence="2">BRO1 domain-containing protein</fullName>
    </recommendedName>
</protein>
<evidence type="ECO:0000313" key="3">
    <source>
        <dbReference type="EMBL" id="KAJ8967683.1"/>
    </source>
</evidence>
<dbReference type="Gene3D" id="1.25.40.280">
    <property type="entry name" value="alix/aip1 like domains"/>
    <property type="match status" value="1"/>
</dbReference>
<evidence type="ECO:0000313" key="4">
    <source>
        <dbReference type="Proteomes" id="UP001162164"/>
    </source>
</evidence>
<dbReference type="InterPro" id="IPR047138">
    <property type="entry name" value="RHPN1_2"/>
</dbReference>
<name>A0ABQ9IXM9_9CUCU</name>
<sequence>MQPEEIQEFPTDAVMPMIPLGLKETKEIDFRDPFKDFILEHYSEDANQYEDAISDFMDTRQAMRTPLRDTSGIALLFRYYNQLYFVERRFFPPDRSLGIYFEWFDSLTGVPSCQRTVAFEKACVLFNMGAVYTQIGTKQDRSTAKGLDAAVDSFLRAAGTFRYIHENFTNAPSMDLGPEMLEMLVQLMLALAATKFQLSLTPPDFAQYRVNDLFRGLGPIAIFSAKRHWSAPRLVQLHRGRTSEGFGSVSTHSSSSGVSSGMSSPSGSMAQHNNSKRLNWNPFKRHSSSREGKDFFENVILR</sequence>
<dbReference type="EMBL" id="JAPWTJ010002155">
    <property type="protein sequence ID" value="KAJ8967683.1"/>
    <property type="molecule type" value="Genomic_DNA"/>
</dbReference>
<keyword evidence="4" id="KW-1185">Reference proteome</keyword>
<reference evidence="3" key="1">
    <citation type="journal article" date="2023" name="Insect Mol. Biol.">
        <title>Genome sequencing provides insights into the evolution of gene families encoding plant cell wall-degrading enzymes in longhorned beetles.</title>
        <authorList>
            <person name="Shin N.R."/>
            <person name="Okamura Y."/>
            <person name="Kirsch R."/>
            <person name="Pauchet Y."/>
        </authorList>
    </citation>
    <scope>NUCLEOTIDE SEQUENCE</scope>
    <source>
        <strain evidence="3">MMC_N1</strain>
    </source>
</reference>
<feature type="region of interest" description="Disordered" evidence="1">
    <location>
        <begin position="243"/>
        <end position="289"/>
    </location>
</feature>
<dbReference type="PANTHER" id="PTHR23031:SF15">
    <property type="entry name" value="LD12055P"/>
    <property type="match status" value="1"/>
</dbReference>
<comment type="caution">
    <text evidence="3">The sequence shown here is derived from an EMBL/GenBank/DDBJ whole genome shotgun (WGS) entry which is preliminary data.</text>
</comment>
<feature type="domain" description="BRO1" evidence="2">
    <location>
        <begin position="16"/>
        <end position="302"/>
    </location>
</feature>